<dbReference type="Gene3D" id="3.40.1190.10">
    <property type="entry name" value="Mur-like, catalytic domain"/>
    <property type="match status" value="1"/>
</dbReference>
<evidence type="ECO:0000256" key="3">
    <source>
        <dbReference type="ARBA" id="ARBA00022960"/>
    </source>
</evidence>
<dbReference type="SUPFAM" id="SSF63418">
    <property type="entry name" value="MurE/MurF N-terminal domain"/>
    <property type="match status" value="1"/>
</dbReference>
<dbReference type="InterPro" id="IPR036565">
    <property type="entry name" value="Mur-like_cat_sf"/>
</dbReference>
<keyword evidence="4 13" id="KW-0573">Peptidoglycan synthesis</keyword>
<evidence type="ECO:0000313" key="19">
    <source>
        <dbReference type="EMBL" id="QOD56863.1"/>
    </source>
</evidence>
<evidence type="ECO:0000256" key="10">
    <source>
        <dbReference type="ARBA" id="ARBA00075482"/>
    </source>
</evidence>
<dbReference type="NCBIfam" id="NF001126">
    <property type="entry name" value="PRK00139.1-4"/>
    <property type="match status" value="1"/>
</dbReference>
<dbReference type="Pfam" id="PF08245">
    <property type="entry name" value="Mur_ligase_M"/>
    <property type="match status" value="1"/>
</dbReference>
<dbReference type="SUPFAM" id="SSF53623">
    <property type="entry name" value="MurD-like peptide ligases, catalytic domain"/>
    <property type="match status" value="1"/>
</dbReference>
<dbReference type="NCBIfam" id="NF001123">
    <property type="entry name" value="PRK00139.1-1"/>
    <property type="match status" value="1"/>
</dbReference>
<comment type="PTM">
    <text evidence="13">Carboxylation is probably crucial for Mg(2+) binding and, consequently, for the gamma-phosphate positioning of ATP.</text>
</comment>
<feature type="binding site" evidence="13">
    <location>
        <position position="203"/>
    </location>
    <ligand>
        <name>UDP-N-acetyl-alpha-D-muramoyl-L-alanyl-D-glutamate</name>
        <dbReference type="ChEBI" id="CHEBI:83900"/>
    </ligand>
</feature>
<feature type="binding site" evidence="13">
    <location>
        <position position="201"/>
    </location>
    <ligand>
        <name>UDP-N-acetyl-alpha-D-muramoyl-L-alanyl-D-glutamate</name>
        <dbReference type="ChEBI" id="CHEBI:83900"/>
    </ligand>
</feature>
<dbReference type="InterPro" id="IPR013221">
    <property type="entry name" value="Mur_ligase_cen"/>
</dbReference>
<comment type="cofactor">
    <cofactor evidence="13">
        <name>Mg(2+)</name>
        <dbReference type="ChEBI" id="CHEBI:18420"/>
    </cofactor>
</comment>
<evidence type="ECO:0000256" key="13">
    <source>
        <dbReference type="HAMAP-Rule" id="MF_00208"/>
    </source>
</evidence>
<dbReference type="GO" id="GO:0000287">
    <property type="term" value="F:magnesium ion binding"/>
    <property type="evidence" value="ECO:0007669"/>
    <property type="project" value="UniProtKB-UniRule"/>
</dbReference>
<evidence type="ECO:0000256" key="7">
    <source>
        <dbReference type="ARBA" id="ARBA00050251"/>
    </source>
</evidence>
<dbReference type="Pfam" id="PF02875">
    <property type="entry name" value="Mur_ligase_C"/>
    <property type="match status" value="1"/>
</dbReference>
<dbReference type="GO" id="GO:0009252">
    <property type="term" value="P:peptidoglycan biosynthetic process"/>
    <property type="evidence" value="ECO:0007669"/>
    <property type="project" value="UniProtKB-UniRule"/>
</dbReference>
<reference evidence="19 21" key="3">
    <citation type="submission" date="2020-09" db="EMBL/GenBank/DDBJ databases">
        <title>Complete, closed and curated genome sequences of Photobacterium damselae subsp. piscicida isolates from Australia indicate localised evolution and additional plasmid-borne pathogenicity mechanisms.</title>
        <authorList>
            <person name="Baseggio L."/>
            <person name="Silayeva O."/>
            <person name="Buller N."/>
            <person name="Landos M."/>
            <person name="Engelstaedter J."/>
            <person name="Barnes A.C."/>
        </authorList>
    </citation>
    <scope>NUCLEOTIDE SEQUENCE [LARGE SCALE GENOMIC DNA]</scope>
    <source>
        <strain evidence="19 21">AS-16-0540-1</strain>
    </source>
</reference>
<feature type="binding site" evidence="13">
    <location>
        <begin position="54"/>
        <end position="56"/>
    </location>
    <ligand>
        <name>UDP-N-acetyl-alpha-D-muramoyl-L-alanyl-D-glutamate</name>
        <dbReference type="ChEBI" id="CHEBI:83900"/>
    </ligand>
</feature>
<organism evidence="19 21">
    <name type="scientific">Photobacterium damsela subsp. piscicida</name>
    <name type="common">Pasteurella piscicida</name>
    <dbReference type="NCBI Taxonomy" id="38294"/>
    <lineage>
        <taxon>Bacteria</taxon>
        <taxon>Pseudomonadati</taxon>
        <taxon>Pseudomonadota</taxon>
        <taxon>Gammaproteobacteria</taxon>
        <taxon>Vibrionales</taxon>
        <taxon>Vibrionaceae</taxon>
        <taxon>Photobacterium</taxon>
    </lineage>
</organism>
<dbReference type="NCBIfam" id="TIGR01085">
    <property type="entry name" value="murE"/>
    <property type="match status" value="1"/>
</dbReference>
<dbReference type="PANTHER" id="PTHR23135">
    <property type="entry name" value="MUR LIGASE FAMILY MEMBER"/>
    <property type="match status" value="1"/>
</dbReference>
<feature type="binding site" evidence="13">
    <location>
        <begin position="168"/>
        <end position="169"/>
    </location>
    <ligand>
        <name>UDP-N-acetyl-alpha-D-muramoyl-L-alanyl-D-glutamate</name>
        <dbReference type="ChEBI" id="CHEBI:83900"/>
    </ligand>
</feature>
<sequence length="505" mass="54073">MTTICSGVRVSTLLSPWIAESDLPEALQLLDVTELTLNSRKVTIGSVFVAVKGHQVDGRRFIDDAIASGASLVLAEADGVAEHGTITRKQQAYVIYLNQLNAVLSQLAGRFYHHPDQQLALYAVTGTNGKTTISQLLAQWANLLGYQAGVMGTTGNGLLNNLQPAANTTGSAIEIQQTLAQLVDLGADFAAMEVSSHGLVQHRVADLHFKASIFTNLSRDHLDYHGDMASYAQAKQSLFTLHDCGKAIINADDVVGREWLLSLPDAVAVATDAEAVVAHAGPKLWATEVIYSTQGVTVSFDSSWGAGVFTAPLVGSFNASNLLLALATLLATRHDLAKLLATAAELSAVIGRMEVFQSSDKPMVVVDYAHTPDALEKALQALRVHCDGKLWAIFGCGGDRDAGKRPMMAQAAERLADIAVLTDDNPRSEEPSAIMKDMVAGLTQPEQAHIIHDRRSAIAFAVEQAQTNDIILVAGKGHEDYQILADRTIHYSDRETVAELIGLPL</sequence>
<dbReference type="GO" id="GO:0008360">
    <property type="term" value="P:regulation of cell shape"/>
    <property type="evidence" value="ECO:0007669"/>
    <property type="project" value="UniProtKB-KW"/>
</dbReference>
<dbReference type="AlphaFoldDB" id="A0A1V1V5W0"/>
<accession>A0A1V1V5W0</accession>
<comment type="subcellular location">
    <subcellularLocation>
        <location evidence="13 14">Cytoplasm</location>
    </subcellularLocation>
</comment>
<comment type="function">
    <text evidence="13">Catalyzes the addition of meso-diaminopimelic acid to the nucleotide precursor UDP-N-acetylmuramoyl-L-alanyl-D-glutamate (UMAG) in the biosynthesis of bacterial cell-wall peptidoglycan.</text>
</comment>
<evidence type="ECO:0000256" key="1">
    <source>
        <dbReference type="ARBA" id="ARBA00005898"/>
    </source>
</evidence>
<dbReference type="SUPFAM" id="SSF53244">
    <property type="entry name" value="MurD-like peptide ligases, peptide-binding domain"/>
    <property type="match status" value="1"/>
</dbReference>
<evidence type="ECO:0000256" key="9">
    <source>
        <dbReference type="ARBA" id="ARBA00072883"/>
    </source>
</evidence>
<dbReference type="HAMAP" id="MF_00208">
    <property type="entry name" value="MurE"/>
    <property type="match status" value="1"/>
</dbReference>
<dbReference type="InterPro" id="IPR036615">
    <property type="entry name" value="Mur_ligase_C_dom_sf"/>
</dbReference>
<keyword evidence="13" id="KW-0460">Magnesium</keyword>
<evidence type="ECO:0000256" key="8">
    <source>
        <dbReference type="ARBA" id="ARBA00066633"/>
    </source>
</evidence>
<feature type="short sequence motif" description="Meso-diaminopimelate recognition motif" evidence="13">
    <location>
        <begin position="424"/>
        <end position="427"/>
    </location>
</feature>
<feature type="binding site" evidence="13">
    <location>
        <position position="195"/>
    </location>
    <ligand>
        <name>UDP-N-acetyl-alpha-D-muramoyl-L-alanyl-D-glutamate</name>
        <dbReference type="ChEBI" id="CHEBI:83900"/>
    </ligand>
</feature>
<keyword evidence="13 19" id="KW-0436">Ligase</keyword>
<keyword evidence="6 13" id="KW-0961">Cell wall biogenesis/degradation</keyword>
<dbReference type="Pfam" id="PF01225">
    <property type="entry name" value="Mur_ligase"/>
    <property type="match status" value="1"/>
</dbReference>
<feature type="binding site" evidence="13">
    <location>
        <position position="37"/>
    </location>
    <ligand>
        <name>UDP-N-acetyl-alpha-D-muramoyl-L-alanyl-D-glutamate</name>
        <dbReference type="ChEBI" id="CHEBI:83900"/>
    </ligand>
</feature>
<feature type="binding site" evidence="13">
    <location>
        <position position="400"/>
    </location>
    <ligand>
        <name>meso-2,6-diaminopimelate</name>
        <dbReference type="ChEBI" id="CHEBI:57791"/>
    </ligand>
</feature>
<feature type="binding site" evidence="13">
    <location>
        <begin position="126"/>
        <end position="132"/>
    </location>
    <ligand>
        <name>ATP</name>
        <dbReference type="ChEBI" id="CHEBI:30616"/>
    </ligand>
</feature>
<dbReference type="Proteomes" id="UP000218676">
    <property type="component" value="Chromosome 1"/>
</dbReference>
<feature type="binding site" evidence="13">
    <location>
        <position position="39"/>
    </location>
    <ligand>
        <name>UDP-N-acetyl-alpha-D-muramoyl-L-alanyl-D-glutamate</name>
        <dbReference type="ChEBI" id="CHEBI:83900"/>
    </ligand>
</feature>
<comment type="pathway">
    <text evidence="13 14">Cell wall biogenesis; peptidoglycan biosynthesis.</text>
</comment>
<evidence type="ECO:0000313" key="18">
    <source>
        <dbReference type="EMBL" id="BAX54230.1"/>
    </source>
</evidence>
<dbReference type="Gene3D" id="3.90.190.20">
    <property type="entry name" value="Mur ligase, C-terminal domain"/>
    <property type="match status" value="1"/>
</dbReference>
<evidence type="ECO:0000256" key="4">
    <source>
        <dbReference type="ARBA" id="ARBA00022984"/>
    </source>
</evidence>
<dbReference type="Gene3D" id="3.40.1390.10">
    <property type="entry name" value="MurE/MurF, N-terminal domain"/>
    <property type="match status" value="1"/>
</dbReference>
<dbReference type="EMBL" id="AP018045">
    <property type="protein sequence ID" value="BAX54230.1"/>
    <property type="molecule type" value="Genomic_DNA"/>
</dbReference>
<evidence type="ECO:0000256" key="11">
    <source>
        <dbReference type="ARBA" id="ARBA00076158"/>
    </source>
</evidence>
<evidence type="ECO:0000256" key="6">
    <source>
        <dbReference type="ARBA" id="ARBA00023316"/>
    </source>
</evidence>
<keyword evidence="13" id="KW-0963">Cytoplasm</keyword>
<feature type="binding site" evidence="13">
    <location>
        <position position="167"/>
    </location>
    <ligand>
        <name>UDP-N-acetyl-alpha-D-muramoyl-L-alanyl-D-glutamate</name>
        <dbReference type="ChEBI" id="CHEBI:83900"/>
    </ligand>
</feature>
<dbReference type="EMBL" id="CP061854">
    <property type="protein sequence ID" value="QOD56863.1"/>
    <property type="molecule type" value="Genomic_DNA"/>
</dbReference>
<evidence type="ECO:0000256" key="5">
    <source>
        <dbReference type="ARBA" id="ARBA00023306"/>
    </source>
</evidence>
<dbReference type="GO" id="GO:0005524">
    <property type="term" value="F:ATP binding"/>
    <property type="evidence" value="ECO:0007669"/>
    <property type="project" value="UniProtKB-UniRule"/>
</dbReference>
<gene>
    <name evidence="13 19" type="primary">murE</name>
    <name evidence="19" type="ORF">IC627_01940</name>
    <name evidence="18" type="ORF">PDPUS_1_02856</name>
</gene>
<dbReference type="Proteomes" id="UP000516656">
    <property type="component" value="Chromosome 1"/>
</dbReference>
<dbReference type="GO" id="GO:0051301">
    <property type="term" value="P:cell division"/>
    <property type="evidence" value="ECO:0007669"/>
    <property type="project" value="UniProtKB-KW"/>
</dbReference>
<dbReference type="GO" id="GO:0005737">
    <property type="term" value="C:cytoplasm"/>
    <property type="evidence" value="ECO:0007669"/>
    <property type="project" value="UniProtKB-SubCell"/>
</dbReference>
<feature type="binding site" evidence="13">
    <location>
        <position position="475"/>
    </location>
    <ligand>
        <name>meso-2,6-diaminopimelate</name>
        <dbReference type="ChEBI" id="CHEBI:57791"/>
    </ligand>
</feature>
<evidence type="ECO:0000256" key="14">
    <source>
        <dbReference type="RuleBase" id="RU004135"/>
    </source>
</evidence>
<keyword evidence="13" id="KW-0547">Nucleotide-binding</keyword>
<keyword evidence="5 13" id="KW-0131">Cell cycle</keyword>
<dbReference type="FunFam" id="3.90.190.20:FF:000006">
    <property type="entry name" value="UDP-N-acetylmuramoyl-L-alanyl-D-glutamate--2,6-diaminopimelate ligase"/>
    <property type="match status" value="1"/>
</dbReference>
<evidence type="ECO:0000313" key="21">
    <source>
        <dbReference type="Proteomes" id="UP000516656"/>
    </source>
</evidence>
<feature type="binding site" evidence="13">
    <location>
        <begin position="424"/>
        <end position="427"/>
    </location>
    <ligand>
        <name>meso-2,6-diaminopimelate</name>
        <dbReference type="ChEBI" id="CHEBI:57791"/>
    </ligand>
</feature>
<reference evidence="18" key="1">
    <citation type="journal article" date="2017" name="Genome Announc.">
        <title>Whole-Genome Sequence of Photobacterium damselae subsp. piscicida Strain 91-197, Isolated from Hybrid Striped Bass (Morone sp.) in the United States.</title>
        <authorList>
            <person name="Teru Y."/>
            <person name="Hikima J."/>
            <person name="Kono T."/>
            <person name="Sakai M."/>
            <person name="Takano T."/>
            <person name="Hawke J.P."/>
            <person name="Takeyama H."/>
            <person name="Aoki T."/>
        </authorList>
    </citation>
    <scope>NUCLEOTIDE SEQUENCE</scope>
    <source>
        <strain evidence="18">91-197</strain>
    </source>
</reference>
<evidence type="ECO:0000256" key="2">
    <source>
        <dbReference type="ARBA" id="ARBA00022618"/>
    </source>
</evidence>
<comment type="catalytic activity">
    <reaction evidence="7 13">
        <text>UDP-N-acetyl-alpha-D-muramoyl-L-alanyl-D-glutamate + meso-2,6-diaminopimelate + ATP = UDP-N-acetyl-alpha-D-muramoyl-L-alanyl-gamma-D-glutamyl-meso-2,6-diaminopimelate + ADP + phosphate + H(+)</text>
        <dbReference type="Rhea" id="RHEA:23676"/>
        <dbReference type="ChEBI" id="CHEBI:15378"/>
        <dbReference type="ChEBI" id="CHEBI:30616"/>
        <dbReference type="ChEBI" id="CHEBI:43474"/>
        <dbReference type="ChEBI" id="CHEBI:57791"/>
        <dbReference type="ChEBI" id="CHEBI:83900"/>
        <dbReference type="ChEBI" id="CHEBI:83905"/>
        <dbReference type="ChEBI" id="CHEBI:456216"/>
        <dbReference type="EC" id="6.3.2.13"/>
    </reaction>
</comment>
<name>A0A1V1V5W0_PHODP</name>
<feature type="modified residue" description="N6-carboxylysine" evidence="13">
    <location>
        <position position="235"/>
    </location>
</feature>
<feature type="domain" description="Mur ligase central" evidence="17">
    <location>
        <begin position="124"/>
        <end position="328"/>
    </location>
</feature>
<feature type="domain" description="Mur ligase N-terminal catalytic" evidence="15">
    <location>
        <begin position="32"/>
        <end position="112"/>
    </location>
</feature>
<evidence type="ECO:0000256" key="12">
    <source>
        <dbReference type="ARBA" id="ARBA00081560"/>
    </source>
</evidence>
<protein>
    <recommendedName>
        <fullName evidence="9 13">UDP-N-acetylmuramoyl-L-alanyl-D-glutamate--2,6-diaminopimelate ligase</fullName>
        <ecNumber evidence="8 13">6.3.2.13</ecNumber>
    </recommendedName>
    <alternativeName>
        <fullName evidence="10 13">Meso-A2pm-adding enzyme</fullName>
    </alternativeName>
    <alternativeName>
        <fullName evidence="11 13">Meso-diaminopimelate-adding enzyme</fullName>
    </alternativeName>
    <alternativeName>
        <fullName evidence="12 13">UDP-MurNAc-L-Ala-D-Glu:meso-diaminopimelate ligase</fullName>
    </alternativeName>
    <alternativeName>
        <fullName evidence="13">UDP-MurNAc-tripeptide synthetase</fullName>
    </alternativeName>
    <alternativeName>
        <fullName evidence="13">UDP-N-acetylmuramyl-tripeptide synthetase</fullName>
    </alternativeName>
</protein>
<dbReference type="InterPro" id="IPR000713">
    <property type="entry name" value="Mur_ligase_N"/>
</dbReference>
<dbReference type="NCBIfam" id="NF001124">
    <property type="entry name" value="PRK00139.1-2"/>
    <property type="match status" value="1"/>
</dbReference>
<dbReference type="GO" id="GO:0071555">
    <property type="term" value="P:cell wall organization"/>
    <property type="evidence" value="ECO:0007669"/>
    <property type="project" value="UniProtKB-KW"/>
</dbReference>
<dbReference type="EC" id="6.3.2.13" evidence="8 13"/>
<comment type="similarity">
    <text evidence="1 13">Belongs to the MurCDEF family. MurE subfamily.</text>
</comment>
<keyword evidence="2 13" id="KW-0132">Cell division</keyword>
<dbReference type="PANTHER" id="PTHR23135:SF4">
    <property type="entry name" value="UDP-N-ACETYLMURAMOYL-L-ALANYL-D-GLUTAMATE--2,6-DIAMINOPIMELATE LIGASE MURE HOMOLOG, CHLOROPLASTIC"/>
    <property type="match status" value="1"/>
</dbReference>
<evidence type="ECO:0000259" key="17">
    <source>
        <dbReference type="Pfam" id="PF08245"/>
    </source>
</evidence>
<comment type="caution">
    <text evidence="13">Lacks conserved residue(s) required for the propagation of feature annotation.</text>
</comment>
<evidence type="ECO:0000259" key="15">
    <source>
        <dbReference type="Pfam" id="PF01225"/>
    </source>
</evidence>
<dbReference type="GO" id="GO:0008765">
    <property type="term" value="F:UDP-N-acetylmuramoylalanyl-D-glutamate-2,6-diaminopimelate ligase activity"/>
    <property type="evidence" value="ECO:0007669"/>
    <property type="project" value="UniProtKB-UniRule"/>
</dbReference>
<evidence type="ECO:0000259" key="16">
    <source>
        <dbReference type="Pfam" id="PF02875"/>
    </source>
</evidence>
<reference evidence="20" key="2">
    <citation type="submission" date="2017-05" db="EMBL/GenBank/DDBJ databases">
        <title>Whole genome sequence of fish pathogenic bacteria, Photobacterium damselae subsp. piscicida, strain 91-197, isolated from hybrid striped bass (Morone sp.) in USA.</title>
        <authorList>
            <person name="Teru Y."/>
            <person name="Hikima J."/>
            <person name="Kono T."/>
            <person name="Sakai M."/>
            <person name="Takano T."/>
            <person name="Hawke J.P."/>
            <person name="Takeyama H."/>
            <person name="Aoki T."/>
        </authorList>
    </citation>
    <scope>NUCLEOTIDE SEQUENCE [LARGE SCALE GENOMIC DNA]</scope>
    <source>
        <strain evidence="20">91-197</strain>
    </source>
</reference>
<dbReference type="InterPro" id="IPR035911">
    <property type="entry name" value="MurE/MurF_N"/>
</dbReference>
<keyword evidence="3 13" id="KW-0133">Cell shape</keyword>
<feature type="domain" description="Mur ligase C-terminal" evidence="16">
    <location>
        <begin position="351"/>
        <end position="477"/>
    </location>
</feature>
<feature type="binding site" evidence="13">
    <location>
        <position position="479"/>
    </location>
    <ligand>
        <name>meso-2,6-diaminopimelate</name>
        <dbReference type="ChEBI" id="CHEBI:57791"/>
    </ligand>
</feature>
<dbReference type="InterPro" id="IPR004101">
    <property type="entry name" value="Mur_ligase_C"/>
</dbReference>
<keyword evidence="13" id="KW-0067">ATP-binding</keyword>
<evidence type="ECO:0000313" key="20">
    <source>
        <dbReference type="Proteomes" id="UP000218676"/>
    </source>
</evidence>
<dbReference type="UniPathway" id="UPA00219"/>
<dbReference type="RefSeq" id="WP_086957279.1">
    <property type="nucleotide sequence ID" value="NZ_AP018045.1"/>
</dbReference>
<proteinExistence type="inferred from homology"/>
<dbReference type="InterPro" id="IPR005761">
    <property type="entry name" value="UDP-N-AcMur-Glu-dNH2Pim_ligase"/>
</dbReference>